<dbReference type="AlphaFoldDB" id="A0A8S4DRX1"/>
<dbReference type="EMBL" id="CAJHNJ030000008">
    <property type="protein sequence ID" value="CAG9104137.1"/>
    <property type="molecule type" value="Genomic_DNA"/>
</dbReference>
<dbReference type="FunFam" id="3.40.50.720:FF:000047">
    <property type="entry name" value="NADP-dependent L-serine/L-allo-threonine dehydrogenase"/>
    <property type="match status" value="1"/>
</dbReference>
<keyword evidence="2" id="KW-0560">Oxidoreductase</keyword>
<dbReference type="Proteomes" id="UP000653454">
    <property type="component" value="Unassembled WGS sequence"/>
</dbReference>
<dbReference type="PANTHER" id="PTHR43115:SF4">
    <property type="entry name" value="DEHYDROGENASE_REDUCTASE SDR FAMILY MEMBER 11"/>
    <property type="match status" value="1"/>
</dbReference>
<dbReference type="Gene3D" id="3.40.50.720">
    <property type="entry name" value="NAD(P)-binding Rossmann-like Domain"/>
    <property type="match status" value="1"/>
</dbReference>
<dbReference type="InterPro" id="IPR002347">
    <property type="entry name" value="SDR_fam"/>
</dbReference>
<gene>
    <name evidence="4" type="ORF">PLXY2_LOCUS3172</name>
</gene>
<reference evidence="4" key="1">
    <citation type="submission" date="2020-11" db="EMBL/GenBank/DDBJ databases">
        <authorList>
            <person name="Whiteford S."/>
        </authorList>
    </citation>
    <scope>NUCLEOTIDE SEQUENCE</scope>
</reference>
<dbReference type="PRINTS" id="PR00081">
    <property type="entry name" value="GDHRDH"/>
</dbReference>
<accession>A0A8S4DRX1</accession>
<evidence type="ECO:0000313" key="5">
    <source>
        <dbReference type="Proteomes" id="UP000653454"/>
    </source>
</evidence>
<evidence type="ECO:0000256" key="3">
    <source>
        <dbReference type="RuleBase" id="RU000363"/>
    </source>
</evidence>
<organism evidence="4 5">
    <name type="scientific">Plutella xylostella</name>
    <name type="common">Diamondback moth</name>
    <name type="synonym">Plutella maculipennis</name>
    <dbReference type="NCBI Taxonomy" id="51655"/>
    <lineage>
        <taxon>Eukaryota</taxon>
        <taxon>Metazoa</taxon>
        <taxon>Ecdysozoa</taxon>
        <taxon>Arthropoda</taxon>
        <taxon>Hexapoda</taxon>
        <taxon>Insecta</taxon>
        <taxon>Pterygota</taxon>
        <taxon>Neoptera</taxon>
        <taxon>Endopterygota</taxon>
        <taxon>Lepidoptera</taxon>
        <taxon>Glossata</taxon>
        <taxon>Ditrysia</taxon>
        <taxon>Yponomeutoidea</taxon>
        <taxon>Plutellidae</taxon>
        <taxon>Plutella</taxon>
    </lineage>
</organism>
<protein>
    <submittedName>
        <fullName evidence="4">(diamondback moth) hypothetical protein</fullName>
    </submittedName>
</protein>
<dbReference type="PRINTS" id="PR00080">
    <property type="entry name" value="SDRFAMILY"/>
</dbReference>
<dbReference type="SUPFAM" id="SSF51735">
    <property type="entry name" value="NAD(P)-binding Rossmann-fold domains"/>
    <property type="match status" value="1"/>
</dbReference>
<dbReference type="InterPro" id="IPR036291">
    <property type="entry name" value="NAD(P)-bd_dom_sf"/>
</dbReference>
<comment type="caution">
    <text evidence="4">The sequence shown here is derived from an EMBL/GenBank/DDBJ whole genome shotgun (WGS) entry which is preliminary data.</text>
</comment>
<dbReference type="GO" id="GO:0016616">
    <property type="term" value="F:oxidoreductase activity, acting on the CH-OH group of donors, NAD or NADP as acceptor"/>
    <property type="evidence" value="ECO:0007669"/>
    <property type="project" value="UniProtKB-ARBA"/>
</dbReference>
<keyword evidence="5" id="KW-1185">Reference proteome</keyword>
<dbReference type="PANTHER" id="PTHR43115">
    <property type="entry name" value="DEHYDROGENASE/REDUCTASE SDR FAMILY MEMBER 11"/>
    <property type="match status" value="1"/>
</dbReference>
<evidence type="ECO:0000313" key="4">
    <source>
        <dbReference type="EMBL" id="CAG9104137.1"/>
    </source>
</evidence>
<dbReference type="PROSITE" id="PS00061">
    <property type="entry name" value="ADH_SHORT"/>
    <property type="match status" value="1"/>
</dbReference>
<comment type="similarity">
    <text evidence="1 3">Belongs to the short-chain dehydrogenases/reductases (SDR) family.</text>
</comment>
<proteinExistence type="inferred from homology"/>
<dbReference type="InterPro" id="IPR020904">
    <property type="entry name" value="Sc_DH/Rdtase_CS"/>
</dbReference>
<evidence type="ECO:0000256" key="1">
    <source>
        <dbReference type="ARBA" id="ARBA00006484"/>
    </source>
</evidence>
<sequence length="268" mass="28441">MLGGGHPTALSPQSMERWAGKTAVVTGASSGIGAATALALADRGLRVVGLARRLEAMQKLQSRVTGSGNITARGCDLSKPEELKSSFEWIEETFGGVDVMVNNAGLFIHGNITDVGSHPLSEDELVSVLDVNVKGLMLCTRRAVASMRRRGVDGHVVNINSIAGHYVPLSPFFNVYSSTKHAVTAFTQSLCTELAEYRSGIRVTSISPGLTRTELLLDDKVPGVKEAVEQLPALAAEDVADAVVYVISTPANVNITELTIQPVGEKKF</sequence>
<dbReference type="Pfam" id="PF00106">
    <property type="entry name" value="adh_short"/>
    <property type="match status" value="1"/>
</dbReference>
<name>A0A8S4DRX1_PLUXY</name>
<evidence type="ECO:0000256" key="2">
    <source>
        <dbReference type="ARBA" id="ARBA00023002"/>
    </source>
</evidence>